<sequence length="107" mass="12647">MHHLGTSRQLAYISLLETFLSHERLSIRLLTMDAITQIWLEVSDNDPHVKQQVSRDAARHLWFLVGNPKRHTVSGEEMEQLFQTYCDEVIHNLRAWLALQEKSWHPF</sequence>
<dbReference type="EMBL" id="BNJF01000006">
    <property type="protein sequence ID" value="GHO49649.1"/>
    <property type="molecule type" value="Genomic_DNA"/>
</dbReference>
<evidence type="ECO:0000313" key="2">
    <source>
        <dbReference type="Proteomes" id="UP000612362"/>
    </source>
</evidence>
<protein>
    <submittedName>
        <fullName evidence="1">Uncharacterized protein</fullName>
    </submittedName>
</protein>
<comment type="caution">
    <text evidence="1">The sequence shown here is derived from an EMBL/GenBank/DDBJ whole genome shotgun (WGS) entry which is preliminary data.</text>
</comment>
<evidence type="ECO:0000313" key="1">
    <source>
        <dbReference type="EMBL" id="GHO49649.1"/>
    </source>
</evidence>
<dbReference type="RefSeq" id="WP_220198763.1">
    <property type="nucleotide sequence ID" value="NZ_BNJF01000006.1"/>
</dbReference>
<organism evidence="1 2">
    <name type="scientific">Ktedonospora formicarum</name>
    <dbReference type="NCBI Taxonomy" id="2778364"/>
    <lineage>
        <taxon>Bacteria</taxon>
        <taxon>Bacillati</taxon>
        <taxon>Chloroflexota</taxon>
        <taxon>Ktedonobacteria</taxon>
        <taxon>Ktedonobacterales</taxon>
        <taxon>Ktedonobacteraceae</taxon>
        <taxon>Ktedonospora</taxon>
    </lineage>
</organism>
<name>A0A8J3I528_9CHLR</name>
<reference evidence="1" key="1">
    <citation type="submission" date="2020-10" db="EMBL/GenBank/DDBJ databases">
        <title>Taxonomic study of unclassified bacteria belonging to the class Ktedonobacteria.</title>
        <authorList>
            <person name="Yabe S."/>
            <person name="Wang C.M."/>
            <person name="Zheng Y."/>
            <person name="Sakai Y."/>
            <person name="Cavaletti L."/>
            <person name="Monciardini P."/>
            <person name="Donadio S."/>
        </authorList>
    </citation>
    <scope>NUCLEOTIDE SEQUENCE</scope>
    <source>
        <strain evidence="1">SOSP1-1</strain>
    </source>
</reference>
<proteinExistence type="predicted"/>
<gene>
    <name evidence="1" type="ORF">KSX_78120</name>
</gene>
<accession>A0A8J3I528</accession>
<dbReference type="AlphaFoldDB" id="A0A8J3I528"/>
<dbReference type="Proteomes" id="UP000612362">
    <property type="component" value="Unassembled WGS sequence"/>
</dbReference>
<keyword evidence="2" id="KW-1185">Reference proteome</keyword>